<dbReference type="Gene3D" id="3.30.479.30">
    <property type="entry name" value="Band 7 domain"/>
    <property type="match status" value="1"/>
</dbReference>
<dbReference type="PANTHER" id="PTHR43327">
    <property type="entry name" value="STOMATIN-LIKE PROTEIN 2, MITOCHONDRIAL"/>
    <property type="match status" value="1"/>
</dbReference>
<organism evidence="2 3">
    <name type="scientific">Lupinus luteus</name>
    <name type="common">European yellow lupine</name>
    <dbReference type="NCBI Taxonomy" id="3873"/>
    <lineage>
        <taxon>Eukaryota</taxon>
        <taxon>Viridiplantae</taxon>
        <taxon>Streptophyta</taxon>
        <taxon>Embryophyta</taxon>
        <taxon>Tracheophyta</taxon>
        <taxon>Spermatophyta</taxon>
        <taxon>Magnoliopsida</taxon>
        <taxon>eudicotyledons</taxon>
        <taxon>Gunneridae</taxon>
        <taxon>Pentapetalae</taxon>
        <taxon>rosids</taxon>
        <taxon>fabids</taxon>
        <taxon>Fabales</taxon>
        <taxon>Fabaceae</taxon>
        <taxon>Papilionoideae</taxon>
        <taxon>50 kb inversion clade</taxon>
        <taxon>genistoids sensu lato</taxon>
        <taxon>core genistoids</taxon>
        <taxon>Genisteae</taxon>
        <taxon>Lupinus</taxon>
    </lineage>
</organism>
<evidence type="ECO:0000259" key="1">
    <source>
        <dbReference type="SMART" id="SM00244"/>
    </source>
</evidence>
<dbReference type="SMART" id="SM00244">
    <property type="entry name" value="PHB"/>
    <property type="match status" value="1"/>
</dbReference>
<evidence type="ECO:0000313" key="3">
    <source>
        <dbReference type="Proteomes" id="UP001497480"/>
    </source>
</evidence>
<proteinExistence type="predicted"/>
<accession>A0AAV1XG07</accession>
<dbReference type="SUPFAM" id="SSF117892">
    <property type="entry name" value="Band 7/SPFH domain"/>
    <property type="match status" value="1"/>
</dbReference>
<dbReference type="InterPro" id="IPR001107">
    <property type="entry name" value="Band_7"/>
</dbReference>
<comment type="caution">
    <text evidence="2">The sequence shown here is derived from an EMBL/GenBank/DDBJ whole genome shotgun (WGS) entry which is preliminary data.</text>
</comment>
<dbReference type="PANTHER" id="PTHR43327:SF10">
    <property type="entry name" value="STOMATIN-LIKE PROTEIN 2, MITOCHONDRIAL"/>
    <property type="match status" value="1"/>
</dbReference>
<gene>
    <name evidence="2" type="ORF">LLUT_LOCUS20992</name>
</gene>
<dbReference type="InterPro" id="IPR036013">
    <property type="entry name" value="Band_7/SPFH_dom_sf"/>
</dbReference>
<name>A0AAV1XG07_LUPLU</name>
<dbReference type="AlphaFoldDB" id="A0AAV1XG07"/>
<keyword evidence="3" id="KW-1185">Reference proteome</keyword>
<protein>
    <recommendedName>
        <fullName evidence="1">Band 7 domain-containing protein</fullName>
    </recommendedName>
</protein>
<dbReference type="InterPro" id="IPR050710">
    <property type="entry name" value="Band7/mec-2_domain"/>
</dbReference>
<feature type="domain" description="Band 7" evidence="1">
    <location>
        <begin position="5"/>
        <end position="165"/>
    </location>
</feature>
<dbReference type="Proteomes" id="UP001497480">
    <property type="component" value="Unassembled WGS sequence"/>
</dbReference>
<evidence type="ECO:0000313" key="2">
    <source>
        <dbReference type="EMBL" id="CAL0319932.1"/>
    </source>
</evidence>
<dbReference type="Pfam" id="PF01145">
    <property type="entry name" value="Band_7"/>
    <property type="match status" value="1"/>
</dbReference>
<dbReference type="EMBL" id="CAXHTB010000014">
    <property type="protein sequence ID" value="CAL0319932.1"/>
    <property type="molecule type" value="Genomic_DNA"/>
</dbReference>
<sequence length="217" mass="24263">MENLFCCVKVDQSTVAMKERFGRFEEVLQPGLHSMPRILGSQLGGRLFLGILQLDVRCETKTKDNVFVNVGASVQYRALAEKANDAYYKLSNTKSQIQAYVFYVIRSTVPKMNLDYAFEHKNKIAKAIEDELEMAMSAYGYEIVQILIVDIEPDEQVKRSMSAINAGSEVKLLSKTIDSISAGPKSNLKPDASSMTNSNLKNLSYWHALVKFTTAMG</sequence>
<reference evidence="2 3" key="1">
    <citation type="submission" date="2024-03" db="EMBL/GenBank/DDBJ databases">
        <authorList>
            <person name="Martinez-Hernandez J."/>
        </authorList>
    </citation>
    <scope>NUCLEOTIDE SEQUENCE [LARGE SCALE GENOMIC DNA]</scope>
</reference>